<dbReference type="PATRIC" id="fig|83552.4.peg.897"/>
<sequence>MKNESFINLYKAKHPSLKMKFSPRTIQRISGVFGINKTLFYSSHFAEI</sequence>
<accession>A0A0C1E9V0</accession>
<gene>
    <name evidence="1" type="ORF">DB43_FJ00150</name>
</gene>
<reference evidence="1 2" key="1">
    <citation type="journal article" date="2014" name="Mol. Biol. Evol.">
        <title>Massive expansion of Ubiquitination-related gene families within the Chlamydiae.</title>
        <authorList>
            <person name="Domman D."/>
            <person name="Collingro A."/>
            <person name="Lagkouvardos I."/>
            <person name="Gehre L."/>
            <person name="Weinmaier T."/>
            <person name="Rattei T."/>
            <person name="Subtil A."/>
            <person name="Horn M."/>
        </authorList>
    </citation>
    <scope>NUCLEOTIDE SEQUENCE [LARGE SCALE GENOMIC DNA]</scope>
    <source>
        <strain evidence="1 2">OEW1</strain>
    </source>
</reference>
<evidence type="ECO:0000313" key="1">
    <source>
        <dbReference type="EMBL" id="KIA77937.1"/>
    </source>
</evidence>
<comment type="caution">
    <text evidence="1">The sequence shown here is derived from an EMBL/GenBank/DDBJ whole genome shotgun (WGS) entry which is preliminary data.</text>
</comment>
<name>A0A0C1E9V0_9BACT</name>
<dbReference type="AlphaFoldDB" id="A0A0C1E9V0"/>
<dbReference type="EMBL" id="JSAM01000054">
    <property type="protein sequence ID" value="KIA77937.1"/>
    <property type="molecule type" value="Genomic_DNA"/>
</dbReference>
<evidence type="ECO:0000313" key="2">
    <source>
        <dbReference type="Proteomes" id="UP000031307"/>
    </source>
</evidence>
<dbReference type="Proteomes" id="UP000031307">
    <property type="component" value="Unassembled WGS sequence"/>
</dbReference>
<protein>
    <submittedName>
        <fullName evidence="1">Uncharacterized protein</fullName>
    </submittedName>
</protein>
<proteinExistence type="predicted"/>
<organism evidence="1 2">
    <name type="scientific">Parachlamydia acanthamoebae</name>
    <dbReference type="NCBI Taxonomy" id="83552"/>
    <lineage>
        <taxon>Bacteria</taxon>
        <taxon>Pseudomonadati</taxon>
        <taxon>Chlamydiota</taxon>
        <taxon>Chlamydiia</taxon>
        <taxon>Parachlamydiales</taxon>
        <taxon>Parachlamydiaceae</taxon>
        <taxon>Parachlamydia</taxon>
    </lineage>
</organism>